<name>A0A7U4M349_9BACT</name>
<dbReference type="OrthoDB" id="9773233at2"/>
<feature type="domain" description="RsdA/BaiN/AoA(So)-like insert" evidence="5">
    <location>
        <begin position="183"/>
        <end position="321"/>
    </location>
</feature>
<gene>
    <name evidence="6" type="ORF">YH65_07535</name>
</gene>
<evidence type="ECO:0000313" key="7">
    <source>
        <dbReference type="Proteomes" id="UP000034444"/>
    </source>
</evidence>
<dbReference type="EMBL" id="CP011308">
    <property type="protein sequence ID" value="AKF26004.1"/>
    <property type="molecule type" value="Genomic_DNA"/>
</dbReference>
<evidence type="ECO:0000259" key="5">
    <source>
        <dbReference type="Pfam" id="PF22780"/>
    </source>
</evidence>
<dbReference type="Proteomes" id="UP000034444">
    <property type="component" value="Chromosome"/>
</dbReference>
<dbReference type="InterPro" id="IPR004792">
    <property type="entry name" value="BaiN-like"/>
</dbReference>
<sequence length="381" mass="41689">MNKQIVIIGGGASALMLASLLPKKSATVIEKNAAPGAKIVVSGGGKCNITNAVMSPDFFLADTSFVTPALEAFNEKDLLRWLKRRGLEPVLKKGSQYFCKESSRELLSLLQKESRKQTFFYSETVLSVNKREGHFYIKTDKRMLTADAVMVASGGLSFPRLGAGGIGYEIAGHFGHNIVKTAPGLVGFTVQKEQFFFKELSGASTEVVITVNGQKCKGSLLFAHKGISGPAVLDASLYWEKGKMEIDFLPGFSWESIRKSPKQLSSLLPMPKRVTKAFLLQLKLHDKTGNRITDRELLILKGLNHYSFAPAGTFGYSKAEVTKGGVDTTEVDSRTMMSKKCEGLFFTGEVLDVTGRLGGYNFQWAFSSAASCARFFTGRQR</sequence>
<evidence type="ECO:0000256" key="1">
    <source>
        <dbReference type="ARBA" id="ARBA00001974"/>
    </source>
</evidence>
<protein>
    <recommendedName>
        <fullName evidence="8">Aminoacetone oxidase family FAD-binding enzyme</fullName>
    </recommendedName>
</protein>
<dbReference type="Gene3D" id="3.50.50.60">
    <property type="entry name" value="FAD/NAD(P)-binding domain"/>
    <property type="match status" value="1"/>
</dbReference>
<reference evidence="6 7" key="1">
    <citation type="submission" date="2015-04" db="EMBL/GenBank/DDBJ databases">
        <title>Complete genome sequence of Sulfurovum lithotrophicum ATCC BAA-797T.</title>
        <authorList>
            <person name="Ahn J."/>
            <person name="Park G."/>
            <person name="Jeon W."/>
            <person name="Jang Y."/>
            <person name="Jang M."/>
            <person name="Lee H."/>
            <person name="Lee H."/>
        </authorList>
    </citation>
    <scope>NUCLEOTIDE SEQUENCE [LARGE SCALE GENOMIC DNA]</scope>
    <source>
        <strain evidence="7">ATCC BAA-797 / 42BKT</strain>
    </source>
</reference>
<dbReference type="Pfam" id="PF22780">
    <property type="entry name" value="HI0933_like_1st"/>
    <property type="match status" value="1"/>
</dbReference>
<keyword evidence="3" id="KW-0274">FAD</keyword>
<evidence type="ECO:0000313" key="6">
    <source>
        <dbReference type="EMBL" id="AKF26004.1"/>
    </source>
</evidence>
<dbReference type="InterPro" id="IPR023166">
    <property type="entry name" value="BaiN-like_dom_sf"/>
</dbReference>
<organism evidence="6 7">
    <name type="scientific">Sulfurovum lithotrophicum</name>
    <dbReference type="NCBI Taxonomy" id="206403"/>
    <lineage>
        <taxon>Bacteria</taxon>
        <taxon>Pseudomonadati</taxon>
        <taxon>Campylobacterota</taxon>
        <taxon>Epsilonproteobacteria</taxon>
        <taxon>Campylobacterales</taxon>
        <taxon>Sulfurovaceae</taxon>
        <taxon>Sulfurovum</taxon>
    </lineage>
</organism>
<dbReference type="PANTHER" id="PTHR42887">
    <property type="entry name" value="OS12G0638800 PROTEIN"/>
    <property type="match status" value="1"/>
</dbReference>
<dbReference type="InterPro" id="IPR055178">
    <property type="entry name" value="RsdA/BaiN/AoA(So)-like_dom"/>
</dbReference>
<evidence type="ECO:0000259" key="4">
    <source>
        <dbReference type="Pfam" id="PF03486"/>
    </source>
</evidence>
<keyword evidence="7" id="KW-1185">Reference proteome</keyword>
<dbReference type="NCBIfam" id="TIGR00275">
    <property type="entry name" value="aminoacetone oxidase family FAD-binding enzyme"/>
    <property type="match status" value="1"/>
</dbReference>
<proteinExistence type="predicted"/>
<dbReference type="InterPro" id="IPR036188">
    <property type="entry name" value="FAD/NAD-bd_sf"/>
</dbReference>
<dbReference type="InterPro" id="IPR057661">
    <property type="entry name" value="RsdA/BaiN/AoA(So)_Rossmann"/>
</dbReference>
<dbReference type="PANTHER" id="PTHR42887:SF2">
    <property type="entry name" value="OS12G0638800 PROTEIN"/>
    <property type="match status" value="1"/>
</dbReference>
<keyword evidence="2" id="KW-0285">Flavoprotein</keyword>
<dbReference type="SUPFAM" id="SSF160996">
    <property type="entry name" value="HI0933 insert domain-like"/>
    <property type="match status" value="1"/>
</dbReference>
<evidence type="ECO:0000256" key="2">
    <source>
        <dbReference type="ARBA" id="ARBA00022630"/>
    </source>
</evidence>
<comment type="cofactor">
    <cofactor evidence="1">
        <name>FAD</name>
        <dbReference type="ChEBI" id="CHEBI:57692"/>
    </cofactor>
</comment>
<dbReference type="RefSeq" id="WP_046552098.1">
    <property type="nucleotide sequence ID" value="NZ_CP011308.1"/>
</dbReference>
<feature type="domain" description="RsdA/BaiN/AoA(So)-like Rossmann fold-like" evidence="4">
    <location>
        <begin position="4"/>
        <end position="374"/>
    </location>
</feature>
<reference evidence="7" key="2">
    <citation type="journal article" date="2017" name="Stand. Genomic Sci.">
        <title>Complete genome sequence of the sulfur-oxidizing chemolithoautotrophic Sulfurovum lithotrophicum 42BKTT.</title>
        <authorList>
            <person name="Jeon W."/>
            <person name="Priscilla L."/>
            <person name="Park G."/>
            <person name="Lee H."/>
            <person name="Lee N."/>
            <person name="Lee D."/>
            <person name="Kwon H."/>
            <person name="Ahn I."/>
            <person name="Lee C."/>
            <person name="Lee H."/>
            <person name="Ahn J."/>
        </authorList>
    </citation>
    <scope>NUCLEOTIDE SEQUENCE [LARGE SCALE GENOMIC DNA]</scope>
    <source>
        <strain evidence="7">ATCC BAA-797 / 42BKT</strain>
    </source>
</reference>
<dbReference type="Pfam" id="PF03486">
    <property type="entry name" value="HI0933_like"/>
    <property type="match status" value="1"/>
</dbReference>
<dbReference type="Gene3D" id="1.10.8.260">
    <property type="entry name" value="HI0933 insert domain-like"/>
    <property type="match status" value="1"/>
</dbReference>
<dbReference type="SUPFAM" id="SSF51905">
    <property type="entry name" value="FAD/NAD(P)-binding domain"/>
    <property type="match status" value="1"/>
</dbReference>
<dbReference type="Gene3D" id="2.40.30.10">
    <property type="entry name" value="Translation factors"/>
    <property type="match status" value="1"/>
</dbReference>
<dbReference type="KEGG" id="slh:YH65_07535"/>
<evidence type="ECO:0008006" key="8">
    <source>
        <dbReference type="Google" id="ProtNLM"/>
    </source>
</evidence>
<accession>A0A7U4M349</accession>
<evidence type="ECO:0000256" key="3">
    <source>
        <dbReference type="ARBA" id="ARBA00022827"/>
    </source>
</evidence>
<dbReference type="AlphaFoldDB" id="A0A7U4M349"/>